<comment type="caution">
    <text evidence="1">The sequence shown here is derived from an EMBL/GenBank/DDBJ whole genome shotgun (WGS) entry which is preliminary data.</text>
</comment>
<dbReference type="EMBL" id="JAUCDY010000002">
    <property type="protein sequence ID" value="MDM7857283.1"/>
    <property type="molecule type" value="Genomic_DNA"/>
</dbReference>
<proteinExistence type="predicted"/>
<accession>A0ABT7SM82</accession>
<sequence>MTDSYLAHHLELLKYLQQVLVALAQEDMIPEEHNEFLERYADMITEFSQSQEALYLGQEMISQVFQRYPQIAHQVPRDLLWFFGGECLHYMPDEEIALFQQLEERRFEALELGEDFDWNKEVQLTFMPTKQTAH</sequence>
<dbReference type="InterPro" id="IPR048156">
    <property type="entry name" value="PA2817-like"/>
</dbReference>
<name>A0ABT7SM82_9GAMM</name>
<keyword evidence="2" id="KW-1185">Reference proteome</keyword>
<gene>
    <name evidence="1" type="ORF">QEZ41_03175</name>
</gene>
<dbReference type="RefSeq" id="WP_289409928.1">
    <property type="nucleotide sequence ID" value="NZ_JAUCDY010000002.1"/>
</dbReference>
<organism evidence="1 2">
    <name type="scientific">Thiopseudomonas acetoxidans</name>
    <dbReference type="NCBI Taxonomy" id="3041622"/>
    <lineage>
        <taxon>Bacteria</taxon>
        <taxon>Pseudomonadati</taxon>
        <taxon>Pseudomonadota</taxon>
        <taxon>Gammaproteobacteria</taxon>
        <taxon>Pseudomonadales</taxon>
        <taxon>Pseudomonadaceae</taxon>
        <taxon>Thiopseudomonas</taxon>
    </lineage>
</organism>
<evidence type="ECO:0000313" key="1">
    <source>
        <dbReference type="EMBL" id="MDM7857283.1"/>
    </source>
</evidence>
<evidence type="ECO:0000313" key="2">
    <source>
        <dbReference type="Proteomes" id="UP001241056"/>
    </source>
</evidence>
<protein>
    <submittedName>
        <fullName evidence="1">PA2817 family protein</fullName>
    </submittedName>
</protein>
<dbReference type="Proteomes" id="UP001241056">
    <property type="component" value="Unassembled WGS sequence"/>
</dbReference>
<reference evidence="1 2" key="1">
    <citation type="submission" date="2023-06" db="EMBL/GenBank/DDBJ databases">
        <title>Thiopseudomonas sp. CY1220 draft genome sequence.</title>
        <authorList>
            <person name="Zhao G."/>
            <person name="An M."/>
        </authorList>
    </citation>
    <scope>NUCLEOTIDE SEQUENCE [LARGE SCALE GENOMIC DNA]</scope>
    <source>
        <strain evidence="1 2">CY1220</strain>
    </source>
</reference>
<dbReference type="NCBIfam" id="NF041512">
    <property type="entry name" value="PA2817_fam"/>
    <property type="match status" value="1"/>
</dbReference>